<name>A0A9W8YZ11_9PEZI</name>
<dbReference type="EMBL" id="JAPEVB010000001">
    <property type="protein sequence ID" value="KAJ4395812.1"/>
    <property type="molecule type" value="Genomic_DNA"/>
</dbReference>
<dbReference type="InterPro" id="IPR023213">
    <property type="entry name" value="CAT-like_dom_sf"/>
</dbReference>
<dbReference type="GO" id="GO:0008080">
    <property type="term" value="F:N-acetyltransferase activity"/>
    <property type="evidence" value="ECO:0007669"/>
    <property type="project" value="TreeGrafter"/>
</dbReference>
<dbReference type="Gene3D" id="3.30.559.10">
    <property type="entry name" value="Chloramphenicol acetyltransferase-like domain"/>
    <property type="match status" value="1"/>
</dbReference>
<dbReference type="Proteomes" id="UP001140453">
    <property type="component" value="Unassembled WGS sequence"/>
</dbReference>
<evidence type="ECO:0000313" key="2">
    <source>
        <dbReference type="Proteomes" id="UP001140453"/>
    </source>
</evidence>
<dbReference type="SUPFAM" id="SSF52777">
    <property type="entry name" value="CoA-dependent acyltransferases"/>
    <property type="match status" value="2"/>
</dbReference>
<protein>
    <submittedName>
        <fullName evidence="1">Alcohol acetyltransferase</fullName>
    </submittedName>
</protein>
<dbReference type="PANTHER" id="PTHR28037">
    <property type="entry name" value="ALCOHOL O-ACETYLTRANSFERASE 1-RELATED"/>
    <property type="match status" value="1"/>
</dbReference>
<organism evidence="1 2">
    <name type="scientific">Gnomoniopsis smithogilvyi</name>
    <dbReference type="NCBI Taxonomy" id="1191159"/>
    <lineage>
        <taxon>Eukaryota</taxon>
        <taxon>Fungi</taxon>
        <taxon>Dikarya</taxon>
        <taxon>Ascomycota</taxon>
        <taxon>Pezizomycotina</taxon>
        <taxon>Sordariomycetes</taxon>
        <taxon>Sordariomycetidae</taxon>
        <taxon>Diaporthales</taxon>
        <taxon>Gnomoniaceae</taxon>
        <taxon>Gnomoniopsis</taxon>
    </lineage>
</organism>
<dbReference type="InterPro" id="IPR010828">
    <property type="entry name" value="Atf2/Sli1-like"/>
</dbReference>
<keyword evidence="2" id="KW-1185">Reference proteome</keyword>
<sequence>MSAVYSNLTSTHDLKPLIFGAVARVIDRHPALSTVFMEANEGCKDPYYAQLSHIDLQDCTVFETWKWEDEESAAADEQRDKLLERYHNTRFDERWGELPLWRLVILQEPSDQSRFVACFVWQHTIGDGHTGPSFHHSFQAELSALSVNPVGVKDLENIVRPPKAAIPPSLESLHKLPLSPLYLLKMAWQDKFPNKSQAVWLGGPVTEPTRSRFRSFSLTTDTTSSLLAVCRAHSVTMTAVIHALIALATFSNLPPNKTRLKSSIAINLRRWISSDALKEDDMGNYVSTTYLDSKRPESMEGISWGEALRIKKLLDNEVKLGGKNASTGCLRWVDDMHKYFASKTGQPRDATFCLTNLGVFHPKNKDDANPPWSTEKMVFSEGFDAAREAMDVTMITGEDGRLTLGLIWGDGVVEEKLMLDIFDKLKNLVVATASQP</sequence>
<dbReference type="InterPro" id="IPR052058">
    <property type="entry name" value="Alcohol_O-acetyltransferase"/>
</dbReference>
<dbReference type="OrthoDB" id="2150604at2759"/>
<dbReference type="Gene3D" id="3.30.559.30">
    <property type="entry name" value="Nonribosomal peptide synthetase, condensation domain"/>
    <property type="match status" value="1"/>
</dbReference>
<dbReference type="Pfam" id="PF07247">
    <property type="entry name" value="AATase"/>
    <property type="match status" value="1"/>
</dbReference>
<reference evidence="1" key="1">
    <citation type="submission" date="2022-10" db="EMBL/GenBank/DDBJ databases">
        <title>Tapping the CABI collections for fungal endophytes: first genome assemblies for Collariella, Neodidymelliopsis, Ascochyta clinopodiicola, Didymella pomorum, Didymosphaeria variabile, Neocosmospora piperis and Neocucurbitaria cava.</title>
        <authorList>
            <person name="Hill R."/>
        </authorList>
    </citation>
    <scope>NUCLEOTIDE SEQUENCE</scope>
    <source>
        <strain evidence="1">IMI 355082</strain>
    </source>
</reference>
<dbReference type="PANTHER" id="PTHR28037:SF1">
    <property type="entry name" value="ALCOHOL O-ACETYLTRANSFERASE 1-RELATED"/>
    <property type="match status" value="1"/>
</dbReference>
<comment type="caution">
    <text evidence="1">The sequence shown here is derived from an EMBL/GenBank/DDBJ whole genome shotgun (WGS) entry which is preliminary data.</text>
</comment>
<dbReference type="AlphaFoldDB" id="A0A9W8YZ11"/>
<accession>A0A9W8YZ11</accession>
<evidence type="ECO:0000313" key="1">
    <source>
        <dbReference type="EMBL" id="KAJ4395812.1"/>
    </source>
</evidence>
<proteinExistence type="predicted"/>
<gene>
    <name evidence="1" type="primary">ATF1_1</name>
    <name evidence="1" type="ORF">N0V93_000026</name>
</gene>